<dbReference type="GO" id="GO:0051903">
    <property type="term" value="F:S-(hydroxymethyl)glutathione dehydrogenase [NAD(P)+] activity"/>
    <property type="evidence" value="ECO:0007669"/>
    <property type="project" value="TreeGrafter"/>
</dbReference>
<comment type="cofactor">
    <cofactor evidence="1 8">
        <name>Zn(2+)</name>
        <dbReference type="ChEBI" id="CHEBI:29105"/>
    </cofactor>
</comment>
<evidence type="ECO:0000313" key="12">
    <source>
        <dbReference type="Proteomes" id="UP000594638"/>
    </source>
</evidence>
<dbReference type="SUPFAM" id="SSF51735">
    <property type="entry name" value="NAD(P)-binding Rossmann-fold domains"/>
    <property type="match status" value="1"/>
</dbReference>
<dbReference type="InterPro" id="IPR036291">
    <property type="entry name" value="NAD(P)-bd_dom_sf"/>
</dbReference>
<dbReference type="InterPro" id="IPR011032">
    <property type="entry name" value="GroES-like_sf"/>
</dbReference>
<keyword evidence="6" id="KW-0560">Oxidoreductase</keyword>
<evidence type="ECO:0000256" key="1">
    <source>
        <dbReference type="ARBA" id="ARBA00001947"/>
    </source>
</evidence>
<reference evidence="11 12" key="1">
    <citation type="submission" date="2019-12" db="EMBL/GenBank/DDBJ databases">
        <authorList>
            <person name="Alioto T."/>
            <person name="Alioto T."/>
            <person name="Gomez Garrido J."/>
        </authorList>
    </citation>
    <scope>NUCLEOTIDE SEQUENCE [LARGE SCALE GENOMIC DNA]</scope>
</reference>
<organism evidence="11 12">
    <name type="scientific">Olea europaea subsp. europaea</name>
    <dbReference type="NCBI Taxonomy" id="158383"/>
    <lineage>
        <taxon>Eukaryota</taxon>
        <taxon>Viridiplantae</taxon>
        <taxon>Streptophyta</taxon>
        <taxon>Embryophyta</taxon>
        <taxon>Tracheophyta</taxon>
        <taxon>Spermatophyta</taxon>
        <taxon>Magnoliopsida</taxon>
        <taxon>eudicotyledons</taxon>
        <taxon>Gunneridae</taxon>
        <taxon>Pentapetalae</taxon>
        <taxon>asterids</taxon>
        <taxon>lamiids</taxon>
        <taxon>Lamiales</taxon>
        <taxon>Oleaceae</taxon>
        <taxon>Oleeae</taxon>
        <taxon>Olea</taxon>
    </lineage>
</organism>
<keyword evidence="7" id="KW-0520">NAD</keyword>
<dbReference type="InterPro" id="IPR002328">
    <property type="entry name" value="ADH_Zn_CS"/>
</dbReference>
<dbReference type="GO" id="GO:0046294">
    <property type="term" value="P:formaldehyde catabolic process"/>
    <property type="evidence" value="ECO:0007669"/>
    <property type="project" value="TreeGrafter"/>
</dbReference>
<dbReference type="PANTHER" id="PTHR43880:SF10">
    <property type="entry name" value="ALCOHOL DEHYDROGENASE-LIKE 2"/>
    <property type="match status" value="1"/>
</dbReference>
<dbReference type="InterPro" id="IPR013149">
    <property type="entry name" value="ADH-like_C"/>
</dbReference>
<comment type="subunit">
    <text evidence="3">Homodimer.</text>
</comment>
<dbReference type="EMBL" id="CACTIH010002138">
    <property type="protein sequence ID" value="CAA2974003.1"/>
    <property type="molecule type" value="Genomic_DNA"/>
</dbReference>
<dbReference type="PANTHER" id="PTHR43880">
    <property type="entry name" value="ALCOHOL DEHYDROGENASE"/>
    <property type="match status" value="1"/>
</dbReference>
<keyword evidence="4 8" id="KW-0479">Metal-binding</keyword>
<evidence type="ECO:0000313" key="11">
    <source>
        <dbReference type="EMBL" id="CAA2974003.1"/>
    </source>
</evidence>
<keyword evidence="12" id="KW-1185">Reference proteome</keyword>
<protein>
    <submittedName>
        <fullName evidence="11">Alcohol dehydrogenase-like 1</fullName>
    </submittedName>
</protein>
<evidence type="ECO:0000256" key="5">
    <source>
        <dbReference type="ARBA" id="ARBA00022833"/>
    </source>
</evidence>
<dbReference type="Gramene" id="OE9A016423T1">
    <property type="protein sequence ID" value="OE9A016423C1"/>
    <property type="gene ID" value="OE9A016423"/>
</dbReference>
<evidence type="ECO:0000256" key="7">
    <source>
        <dbReference type="ARBA" id="ARBA00023027"/>
    </source>
</evidence>
<dbReference type="FunFam" id="3.90.180.10:FF:000007">
    <property type="entry name" value="Alcohol dehydrogenase 6"/>
    <property type="match status" value="1"/>
</dbReference>
<comment type="caution">
    <text evidence="11">The sequence shown here is derived from an EMBL/GenBank/DDBJ whole genome shotgun (WGS) entry which is preliminary data.</text>
</comment>
<evidence type="ECO:0000256" key="4">
    <source>
        <dbReference type="ARBA" id="ARBA00022723"/>
    </source>
</evidence>
<dbReference type="PROSITE" id="PS00059">
    <property type="entry name" value="ADH_ZINC"/>
    <property type="match status" value="1"/>
</dbReference>
<evidence type="ECO:0000256" key="2">
    <source>
        <dbReference type="ARBA" id="ARBA00010902"/>
    </source>
</evidence>
<dbReference type="Gene3D" id="3.90.180.10">
    <property type="entry name" value="Medium-chain alcohol dehydrogenases, catalytic domain"/>
    <property type="match status" value="1"/>
</dbReference>
<evidence type="ECO:0000256" key="8">
    <source>
        <dbReference type="RuleBase" id="RU361277"/>
    </source>
</evidence>
<dbReference type="Proteomes" id="UP000594638">
    <property type="component" value="Unassembled WGS sequence"/>
</dbReference>
<dbReference type="AlphaFoldDB" id="A0A8S0R643"/>
<dbReference type="SUPFAM" id="SSF50129">
    <property type="entry name" value="GroES-like"/>
    <property type="match status" value="2"/>
</dbReference>
<dbReference type="InterPro" id="IPR013154">
    <property type="entry name" value="ADH-like_N"/>
</dbReference>
<dbReference type="Pfam" id="PF00107">
    <property type="entry name" value="ADH_zinc_N"/>
    <property type="match status" value="1"/>
</dbReference>
<dbReference type="GO" id="GO:0008270">
    <property type="term" value="F:zinc ion binding"/>
    <property type="evidence" value="ECO:0007669"/>
    <property type="project" value="InterPro"/>
</dbReference>
<feature type="domain" description="Alcohol dehydrogenase-like C-terminal" evidence="9">
    <location>
        <begin position="237"/>
        <end position="358"/>
    </location>
</feature>
<dbReference type="Gene3D" id="3.40.50.720">
    <property type="entry name" value="NAD(P)-binding Rossmann-like Domain"/>
    <property type="match status" value="1"/>
</dbReference>
<evidence type="ECO:0000259" key="10">
    <source>
        <dbReference type="Pfam" id="PF08240"/>
    </source>
</evidence>
<dbReference type="GO" id="GO:0005829">
    <property type="term" value="C:cytosol"/>
    <property type="evidence" value="ECO:0007669"/>
    <property type="project" value="TreeGrafter"/>
</dbReference>
<comment type="similarity">
    <text evidence="2">Belongs to the zinc-containing alcohol dehydrogenase family. Class-III subfamily.</text>
</comment>
<name>A0A8S0R643_OLEEU</name>
<evidence type="ECO:0000256" key="6">
    <source>
        <dbReference type="ARBA" id="ARBA00023002"/>
    </source>
</evidence>
<evidence type="ECO:0000259" key="9">
    <source>
        <dbReference type="Pfam" id="PF00107"/>
    </source>
</evidence>
<sequence length="405" mass="43941">MMEAKYSSDSAGKPIKCRAAVARKAGEALVIEEIEVLPPKAGEVRIKIICTSLCHSDVTLWKTSAGPGVAFPRIFGHEAAGIVESVGEEVEEVKTGDIVIPVFKSNCGECRDCKSQKTNACTKFPLQLSTGMPRDGTTRFMDSNGQPIYHFFSVSSFSEYTVVDIAHVVKINPDIPIEKACLLSCGVTTGLGAVEKIAQVEKGSTVAIFGLGAVGLAIFDGYELKKAIPQRNWKVAEGARLQEASKIIGVDLNPAKFEIGKKFGITDFINPGTCGEKSVSQIIKEMTDGGADYCFECVGLASVMQDAFNSSSLSYGKTILVGLEMHGTPLNINSYDIVMGKSLMGCIFGGFKPKSDLPILVDKYLHKKLQLDEFISHEVKLEDINEAFELLHQGKSLRCIIWMHK</sequence>
<dbReference type="OrthoDB" id="417550at2759"/>
<dbReference type="Pfam" id="PF08240">
    <property type="entry name" value="ADH_N"/>
    <property type="match status" value="1"/>
</dbReference>
<dbReference type="FunFam" id="3.40.50.720:FF:000003">
    <property type="entry name" value="S-(hydroxymethyl)glutathione dehydrogenase"/>
    <property type="match status" value="1"/>
</dbReference>
<evidence type="ECO:0000256" key="3">
    <source>
        <dbReference type="ARBA" id="ARBA00011738"/>
    </source>
</evidence>
<proteinExistence type="inferred from homology"/>
<keyword evidence="5 8" id="KW-0862">Zinc</keyword>
<gene>
    <name evidence="11" type="ORF">OLEA9_A016423</name>
</gene>
<feature type="domain" description="Alcohol dehydrogenase-like N-terminal" evidence="10">
    <location>
        <begin position="41"/>
        <end position="172"/>
    </location>
</feature>
<accession>A0A8S0R643</accession>